<organism evidence="2 3">
    <name type="scientific">Aspergillus welwitschiae</name>
    <dbReference type="NCBI Taxonomy" id="1341132"/>
    <lineage>
        <taxon>Eukaryota</taxon>
        <taxon>Fungi</taxon>
        <taxon>Dikarya</taxon>
        <taxon>Ascomycota</taxon>
        <taxon>Pezizomycotina</taxon>
        <taxon>Eurotiomycetes</taxon>
        <taxon>Eurotiomycetidae</taxon>
        <taxon>Eurotiales</taxon>
        <taxon>Aspergillaceae</taxon>
        <taxon>Aspergillus</taxon>
        <taxon>Aspergillus subgen. Circumdati</taxon>
    </lineage>
</organism>
<reference evidence="2 3" key="1">
    <citation type="submission" date="2018-07" db="EMBL/GenBank/DDBJ databases">
        <title>The genomes of Aspergillus section Nigri reveals drivers in fungal speciation.</title>
        <authorList>
            <consortium name="DOE Joint Genome Institute"/>
            <person name="Vesth T.C."/>
            <person name="Nybo J."/>
            <person name="Theobald S."/>
            <person name="Brandl J."/>
            <person name="Frisvad J.C."/>
            <person name="Nielsen K.F."/>
            <person name="Lyhne E.K."/>
            <person name="Kogle M.E."/>
            <person name="Kuo A."/>
            <person name="Riley R."/>
            <person name="Clum A."/>
            <person name="Nolan M."/>
            <person name="Lipzen A."/>
            <person name="Salamov A."/>
            <person name="Henrissat B."/>
            <person name="Wiebenga A."/>
            <person name="De vries R.P."/>
            <person name="Grigoriev I.V."/>
            <person name="Mortensen U.H."/>
            <person name="Andersen M.R."/>
            <person name="Baker S.E."/>
        </authorList>
    </citation>
    <scope>NUCLEOTIDE SEQUENCE [LARGE SCALE GENOMIC DNA]</scope>
    <source>
        <strain evidence="2 3">CBS 139.54b</strain>
    </source>
</reference>
<feature type="region of interest" description="Disordered" evidence="1">
    <location>
        <begin position="14"/>
        <end position="53"/>
    </location>
</feature>
<dbReference type="AlphaFoldDB" id="A0A3F3Q398"/>
<keyword evidence="3" id="KW-1185">Reference proteome</keyword>
<gene>
    <name evidence="2" type="ORF">BDQ94DRAFT_143559</name>
</gene>
<proteinExistence type="predicted"/>
<accession>A0A3F3Q398</accession>
<dbReference type="EMBL" id="KZ852046">
    <property type="protein sequence ID" value="RDH33679.1"/>
    <property type="molecule type" value="Genomic_DNA"/>
</dbReference>
<evidence type="ECO:0000313" key="2">
    <source>
        <dbReference type="EMBL" id="RDH33679.1"/>
    </source>
</evidence>
<protein>
    <submittedName>
        <fullName evidence="2">Uncharacterized protein</fullName>
    </submittedName>
</protein>
<name>A0A3F3Q398_9EURO</name>
<feature type="compositionally biased region" description="Polar residues" evidence="1">
    <location>
        <begin position="15"/>
        <end position="34"/>
    </location>
</feature>
<evidence type="ECO:0000313" key="3">
    <source>
        <dbReference type="Proteomes" id="UP000253729"/>
    </source>
</evidence>
<evidence type="ECO:0000256" key="1">
    <source>
        <dbReference type="SAM" id="MobiDB-lite"/>
    </source>
</evidence>
<dbReference type="RefSeq" id="XP_026626701.1">
    <property type="nucleotide sequence ID" value="XM_026766262.1"/>
</dbReference>
<dbReference type="Proteomes" id="UP000253729">
    <property type="component" value="Unassembled WGS sequence"/>
</dbReference>
<sequence length="53" mass="5795">MASVHHILSAEQLHDQAQVTPSSHLVSRSLLSDNESLRMDGSKASPPDPKFLK</sequence>
<dbReference type="GeneID" id="38134618"/>